<dbReference type="SUPFAM" id="SSF54189">
    <property type="entry name" value="Ribosomal proteins S24e, L23 and L15e"/>
    <property type="match status" value="1"/>
</dbReference>
<dbReference type="GO" id="GO:0005840">
    <property type="term" value="C:ribosome"/>
    <property type="evidence" value="ECO:0007669"/>
    <property type="project" value="UniProtKB-KW"/>
</dbReference>
<accession>A0A7G9Z5R3</accession>
<dbReference type="InterPro" id="IPR012677">
    <property type="entry name" value="Nucleotide-bd_a/b_plait_sf"/>
</dbReference>
<evidence type="ECO:0000256" key="1">
    <source>
        <dbReference type="ARBA" id="ARBA00006700"/>
    </source>
</evidence>
<dbReference type="AlphaFoldDB" id="A0A7G9Z5R3"/>
<comment type="similarity">
    <text evidence="1 4">Belongs to the universal ribosomal protein uL23 family.</text>
</comment>
<dbReference type="GO" id="GO:0006412">
    <property type="term" value="P:translation"/>
    <property type="evidence" value="ECO:0007669"/>
    <property type="project" value="UniProtKB-UniRule"/>
</dbReference>
<comment type="subunit">
    <text evidence="4">Part of the 50S ribosomal subunit. Contacts protein L29.</text>
</comment>
<comment type="function">
    <text evidence="4">Binds to 23S rRNA. One of the proteins that surrounds the polypeptide exit tunnel on the outside of the ribosome.</text>
</comment>
<evidence type="ECO:0000256" key="2">
    <source>
        <dbReference type="ARBA" id="ARBA00022980"/>
    </source>
</evidence>
<keyword evidence="4" id="KW-0699">rRNA-binding</keyword>
<protein>
    <recommendedName>
        <fullName evidence="4">Large ribosomal subunit protein uL23</fullName>
    </recommendedName>
</protein>
<dbReference type="PANTHER" id="PTHR11620">
    <property type="entry name" value="60S RIBOSOMAL PROTEIN L23A"/>
    <property type="match status" value="1"/>
</dbReference>
<evidence type="ECO:0000313" key="5">
    <source>
        <dbReference type="EMBL" id="QNO55597.1"/>
    </source>
</evidence>
<proteinExistence type="inferred from homology"/>
<dbReference type="GO" id="GO:0019843">
    <property type="term" value="F:rRNA binding"/>
    <property type="evidence" value="ECO:0007669"/>
    <property type="project" value="UniProtKB-UniRule"/>
</dbReference>
<keyword evidence="3 4" id="KW-0687">Ribonucleoprotein</keyword>
<keyword evidence="2 4" id="KW-0689">Ribosomal protein</keyword>
<organism evidence="5">
    <name type="scientific">Candidatus Methanophaga sp. ANME-1 ERB7</name>
    <dbReference type="NCBI Taxonomy" id="2759913"/>
    <lineage>
        <taxon>Archaea</taxon>
        <taxon>Methanobacteriati</taxon>
        <taxon>Methanobacteriota</taxon>
        <taxon>Stenosarchaea group</taxon>
        <taxon>Methanomicrobia</taxon>
        <taxon>Candidatus Methanophagales</taxon>
        <taxon>Candidatus Methanophagaceae</taxon>
        <taxon>Candidatus Methanophaga</taxon>
    </lineage>
</organism>
<dbReference type="NCBIfam" id="NF011118">
    <property type="entry name" value="PRK14548.1"/>
    <property type="match status" value="1"/>
</dbReference>
<gene>
    <name evidence="4" type="primary">rpl23</name>
    <name evidence="5" type="ORF">BJEEAEJC_00041</name>
</gene>
<dbReference type="GO" id="GO:1990904">
    <property type="term" value="C:ribonucleoprotein complex"/>
    <property type="evidence" value="ECO:0007669"/>
    <property type="project" value="UniProtKB-KW"/>
</dbReference>
<evidence type="ECO:0000256" key="4">
    <source>
        <dbReference type="HAMAP-Rule" id="MF_01369"/>
    </source>
</evidence>
<keyword evidence="4" id="KW-0694">RNA-binding</keyword>
<dbReference type="HAMAP" id="MF_01369_A">
    <property type="entry name" value="Ribosomal_uL23_A"/>
    <property type="match status" value="1"/>
</dbReference>
<dbReference type="Pfam" id="PF00276">
    <property type="entry name" value="Ribosomal_L23"/>
    <property type="match status" value="1"/>
</dbReference>
<dbReference type="GO" id="GO:0003735">
    <property type="term" value="F:structural constituent of ribosome"/>
    <property type="evidence" value="ECO:0007669"/>
    <property type="project" value="InterPro"/>
</dbReference>
<name>A0A7G9Z5R3_9EURY</name>
<evidence type="ECO:0000256" key="3">
    <source>
        <dbReference type="ARBA" id="ARBA00023274"/>
    </source>
</evidence>
<sequence length="82" mass="9170">MVLKHVLPSEKATLMIDAENKLPFVVDLRANRAEIKREVEMVFETPVKSVRTMISSKGKKKAIIEFEDEGKAKEVGTSLGIL</sequence>
<dbReference type="InterPro" id="IPR012678">
    <property type="entry name" value="Ribosomal_uL23/eL15/eS24_sf"/>
</dbReference>
<dbReference type="InterPro" id="IPR013025">
    <property type="entry name" value="Ribosomal_uL23-like"/>
</dbReference>
<dbReference type="Gene3D" id="3.30.70.330">
    <property type="match status" value="1"/>
</dbReference>
<dbReference type="EMBL" id="MT631622">
    <property type="protein sequence ID" value="QNO55597.1"/>
    <property type="molecule type" value="Genomic_DNA"/>
</dbReference>
<reference evidence="5" key="1">
    <citation type="submission" date="2020-06" db="EMBL/GenBank/DDBJ databases">
        <title>Unique genomic features of the anaerobic methanotrophic archaea.</title>
        <authorList>
            <person name="Chadwick G.L."/>
            <person name="Skennerton C.T."/>
            <person name="Laso-Perez R."/>
            <person name="Leu A.O."/>
            <person name="Speth D.R."/>
            <person name="Yu H."/>
            <person name="Morgan-Lang C."/>
            <person name="Hatzenpichler R."/>
            <person name="Goudeau D."/>
            <person name="Malmstrom R."/>
            <person name="Brazelton W.J."/>
            <person name="Woyke T."/>
            <person name="Hallam S.J."/>
            <person name="Tyson G.W."/>
            <person name="Wegener G."/>
            <person name="Boetius A."/>
            <person name="Orphan V."/>
        </authorList>
    </citation>
    <scope>NUCLEOTIDE SEQUENCE</scope>
</reference>